<name>A0A9X1FRI8_9RHOB</name>
<dbReference type="PROSITE" id="PS50977">
    <property type="entry name" value="HTH_TETR_2"/>
    <property type="match status" value="1"/>
</dbReference>
<keyword evidence="7" id="KW-1185">Reference proteome</keyword>
<dbReference type="AlphaFoldDB" id="A0A9X1FRI8"/>
<dbReference type="EMBL" id="JAHXDN010000001">
    <property type="protein sequence ID" value="MBW4706322.1"/>
    <property type="molecule type" value="Genomic_DNA"/>
</dbReference>
<dbReference type="RefSeq" id="WP_219497866.1">
    <property type="nucleotide sequence ID" value="NZ_JAHXDN010000001.1"/>
</dbReference>
<evidence type="ECO:0000313" key="6">
    <source>
        <dbReference type="EMBL" id="MBW4706322.1"/>
    </source>
</evidence>
<reference evidence="6" key="1">
    <citation type="submission" date="2021-07" db="EMBL/GenBank/DDBJ databases">
        <title>Roseobacter insulae sp. nov., isolated from a tidal flat.</title>
        <authorList>
            <person name="Park S."/>
            <person name="Yoon J.-H."/>
        </authorList>
    </citation>
    <scope>NUCLEOTIDE SEQUENCE</scope>
    <source>
        <strain evidence="6">YSTF-M11</strain>
    </source>
</reference>
<evidence type="ECO:0000256" key="3">
    <source>
        <dbReference type="ARBA" id="ARBA00023163"/>
    </source>
</evidence>
<evidence type="ECO:0000256" key="1">
    <source>
        <dbReference type="ARBA" id="ARBA00023015"/>
    </source>
</evidence>
<evidence type="ECO:0000313" key="7">
    <source>
        <dbReference type="Proteomes" id="UP001138661"/>
    </source>
</evidence>
<keyword evidence="1" id="KW-0805">Transcription regulation</keyword>
<feature type="DNA-binding region" description="H-T-H motif" evidence="4">
    <location>
        <begin position="29"/>
        <end position="48"/>
    </location>
</feature>
<evidence type="ECO:0000256" key="2">
    <source>
        <dbReference type="ARBA" id="ARBA00023125"/>
    </source>
</evidence>
<dbReference type="PANTHER" id="PTHR47506">
    <property type="entry name" value="TRANSCRIPTIONAL REGULATORY PROTEIN"/>
    <property type="match status" value="1"/>
</dbReference>
<dbReference type="InterPro" id="IPR011075">
    <property type="entry name" value="TetR_C"/>
</dbReference>
<accession>A0A9X1FRI8</accession>
<dbReference type="Pfam" id="PF16925">
    <property type="entry name" value="TetR_C_13"/>
    <property type="match status" value="1"/>
</dbReference>
<protein>
    <submittedName>
        <fullName evidence="6">TetR/AcrR family transcriptional regulator</fullName>
    </submittedName>
</protein>
<keyword evidence="2 4" id="KW-0238">DNA-binding</keyword>
<evidence type="ECO:0000256" key="4">
    <source>
        <dbReference type="PROSITE-ProRule" id="PRU00335"/>
    </source>
</evidence>
<dbReference type="InterPro" id="IPR001647">
    <property type="entry name" value="HTH_TetR"/>
</dbReference>
<dbReference type="PANTHER" id="PTHR47506:SF1">
    <property type="entry name" value="HTH-TYPE TRANSCRIPTIONAL REGULATOR YJDC"/>
    <property type="match status" value="1"/>
</dbReference>
<proteinExistence type="predicted"/>
<evidence type="ECO:0000259" key="5">
    <source>
        <dbReference type="PROSITE" id="PS50977"/>
    </source>
</evidence>
<dbReference type="Pfam" id="PF00440">
    <property type="entry name" value="TetR_N"/>
    <property type="match status" value="1"/>
</dbReference>
<keyword evidence="3" id="KW-0804">Transcription</keyword>
<feature type="domain" description="HTH tetR-type" evidence="5">
    <location>
        <begin position="6"/>
        <end position="66"/>
    </location>
</feature>
<sequence length="205" mass="22463">MVGVKQFDINEALDRAMAVFWDLGYEATSVDDLTKATRVSRSSLYNTFGNKEDLFILVIDHYLEKSRPAFQAALDHADLYAAVLGALTVLKDRLMEKSSKAGCLLVLAAENSESRAPGIKRRVARAFADEDRAFYARFRQAQVDGQLAAAADAQVLARFFSAQGRAMGINARISGDPSVHDDVIKMSLEALRPYLQSPLTKSASA</sequence>
<organism evidence="6 7">
    <name type="scientific">Roseobacter insulae</name>
    <dbReference type="NCBI Taxonomy" id="2859783"/>
    <lineage>
        <taxon>Bacteria</taxon>
        <taxon>Pseudomonadati</taxon>
        <taxon>Pseudomonadota</taxon>
        <taxon>Alphaproteobacteria</taxon>
        <taxon>Rhodobacterales</taxon>
        <taxon>Roseobacteraceae</taxon>
        <taxon>Roseobacter</taxon>
    </lineage>
</organism>
<comment type="caution">
    <text evidence="6">The sequence shown here is derived from an EMBL/GenBank/DDBJ whole genome shotgun (WGS) entry which is preliminary data.</text>
</comment>
<gene>
    <name evidence="6" type="ORF">KX928_00820</name>
</gene>
<dbReference type="GO" id="GO:0003677">
    <property type="term" value="F:DNA binding"/>
    <property type="evidence" value="ECO:0007669"/>
    <property type="project" value="UniProtKB-UniRule"/>
</dbReference>
<dbReference type="Proteomes" id="UP001138661">
    <property type="component" value="Unassembled WGS sequence"/>
</dbReference>